<feature type="compositionally biased region" description="Basic and acidic residues" evidence="2">
    <location>
        <begin position="1571"/>
        <end position="1588"/>
    </location>
</feature>
<dbReference type="InterPro" id="IPR001826">
    <property type="entry name" value="RHS"/>
</dbReference>
<dbReference type="InterPro" id="IPR031325">
    <property type="entry name" value="RHS_repeat"/>
</dbReference>
<feature type="domain" description="DUF4329" evidence="5">
    <location>
        <begin position="1479"/>
        <end position="1607"/>
    </location>
</feature>
<dbReference type="NCBIfam" id="TIGR03696">
    <property type="entry name" value="Rhs_assc_core"/>
    <property type="match status" value="1"/>
</dbReference>
<dbReference type="Gene3D" id="2.180.10.10">
    <property type="entry name" value="RHS repeat-associated core"/>
    <property type="match status" value="2"/>
</dbReference>
<dbReference type="Pfam" id="PF03527">
    <property type="entry name" value="RHS"/>
    <property type="match status" value="1"/>
</dbReference>
<dbReference type="InterPro" id="IPR025479">
    <property type="entry name" value="DUF4329"/>
</dbReference>
<dbReference type="InterPro" id="IPR006530">
    <property type="entry name" value="YD"/>
</dbReference>
<reference evidence="8" key="1">
    <citation type="submission" date="2019-12" db="EMBL/GenBank/DDBJ databases">
        <authorList>
            <person name="Cremers G."/>
        </authorList>
    </citation>
    <scope>NUCLEOTIDE SEQUENCE</scope>
    <source>
        <strain evidence="8">Vvax</strain>
    </source>
</reference>
<keyword evidence="1" id="KW-0677">Repeat</keyword>
<dbReference type="EMBL" id="LR743508">
    <property type="protein sequence ID" value="CAA2110115.1"/>
    <property type="molecule type" value="Genomic_DNA"/>
</dbReference>
<gene>
    <name evidence="8" type="primary">rhsC_2</name>
    <name evidence="8" type="ORF">VVAX_06384</name>
</gene>
<feature type="transmembrane region" description="Helical" evidence="3">
    <location>
        <begin position="97"/>
        <end position="115"/>
    </location>
</feature>
<feature type="domain" description="Teneurin-like YD-shell" evidence="7">
    <location>
        <begin position="1087"/>
        <end position="1254"/>
    </location>
</feature>
<evidence type="ECO:0000259" key="7">
    <source>
        <dbReference type="Pfam" id="PF25023"/>
    </source>
</evidence>
<dbReference type="InterPro" id="IPR045351">
    <property type="entry name" value="DUF6531"/>
</dbReference>
<dbReference type="EC" id="3.1.-.-" evidence="8"/>
<dbReference type="NCBIfam" id="TIGR01643">
    <property type="entry name" value="YD_repeat_2x"/>
    <property type="match status" value="8"/>
</dbReference>
<accession>A0A679JLJ9</accession>
<organism evidence="8">
    <name type="scientific">Variovorax paradoxus</name>
    <dbReference type="NCBI Taxonomy" id="34073"/>
    <lineage>
        <taxon>Bacteria</taxon>
        <taxon>Pseudomonadati</taxon>
        <taxon>Pseudomonadota</taxon>
        <taxon>Betaproteobacteria</taxon>
        <taxon>Burkholderiales</taxon>
        <taxon>Comamonadaceae</taxon>
        <taxon>Variovorax</taxon>
    </lineage>
</organism>
<keyword evidence="8" id="KW-0378">Hydrolase</keyword>
<keyword evidence="3" id="KW-1133">Transmembrane helix</keyword>
<dbReference type="PANTHER" id="PTHR32305:SF15">
    <property type="entry name" value="PROTEIN RHSA-RELATED"/>
    <property type="match status" value="1"/>
</dbReference>
<evidence type="ECO:0000259" key="4">
    <source>
        <dbReference type="Pfam" id="PF03527"/>
    </source>
</evidence>
<feature type="domain" description="RHS protein conserved region" evidence="4">
    <location>
        <begin position="1351"/>
        <end position="1384"/>
    </location>
</feature>
<dbReference type="Pfam" id="PF20148">
    <property type="entry name" value="DUF6531"/>
    <property type="match status" value="1"/>
</dbReference>
<feature type="transmembrane region" description="Helical" evidence="3">
    <location>
        <begin position="62"/>
        <end position="85"/>
    </location>
</feature>
<keyword evidence="3" id="KW-0472">Membrane</keyword>
<dbReference type="Pfam" id="PF25023">
    <property type="entry name" value="TEN_YD-shell"/>
    <property type="match status" value="2"/>
</dbReference>
<evidence type="ECO:0000259" key="5">
    <source>
        <dbReference type="Pfam" id="PF14220"/>
    </source>
</evidence>
<feature type="compositionally biased region" description="Polar residues" evidence="2">
    <location>
        <begin position="1603"/>
        <end position="1612"/>
    </location>
</feature>
<dbReference type="InterPro" id="IPR022385">
    <property type="entry name" value="Rhs_assc_core"/>
</dbReference>
<evidence type="ECO:0000256" key="2">
    <source>
        <dbReference type="SAM" id="MobiDB-lite"/>
    </source>
</evidence>
<evidence type="ECO:0000256" key="3">
    <source>
        <dbReference type="SAM" id="Phobius"/>
    </source>
</evidence>
<feature type="domain" description="DUF6531" evidence="6">
    <location>
        <begin position="355"/>
        <end position="437"/>
    </location>
</feature>
<evidence type="ECO:0000259" key="6">
    <source>
        <dbReference type="Pfam" id="PF20148"/>
    </source>
</evidence>
<feature type="domain" description="Teneurin-like YD-shell" evidence="7">
    <location>
        <begin position="897"/>
        <end position="1046"/>
    </location>
</feature>
<dbReference type="PANTHER" id="PTHR32305">
    <property type="match status" value="1"/>
</dbReference>
<dbReference type="InterPro" id="IPR056823">
    <property type="entry name" value="TEN-like_YD-shell"/>
</dbReference>
<dbReference type="InterPro" id="IPR050708">
    <property type="entry name" value="T6SS_VgrG/RHS"/>
</dbReference>
<dbReference type="SUPFAM" id="SSF82171">
    <property type="entry name" value="DPP6 N-terminal domain-like"/>
    <property type="match status" value="1"/>
</dbReference>
<proteinExistence type="predicted"/>
<evidence type="ECO:0000313" key="8">
    <source>
        <dbReference type="EMBL" id="CAA2110115.1"/>
    </source>
</evidence>
<feature type="compositionally biased region" description="Pro residues" evidence="2">
    <location>
        <begin position="1"/>
        <end position="12"/>
    </location>
</feature>
<feature type="region of interest" description="Disordered" evidence="2">
    <location>
        <begin position="1"/>
        <end position="21"/>
    </location>
</feature>
<feature type="region of interest" description="Disordered" evidence="2">
    <location>
        <begin position="1564"/>
        <end position="1612"/>
    </location>
</feature>
<dbReference type="GO" id="GO:0016787">
    <property type="term" value="F:hydrolase activity"/>
    <property type="evidence" value="ECO:0007669"/>
    <property type="project" value="UniProtKB-KW"/>
</dbReference>
<sequence>MSGTQGPPPQPAPAAEEREPQTAVAPLNTIVKEDVAAASKAVDDWLRAFSGGYVTLERLTMVLGSIPIVGNIMALVDVFLDIISIVEKKAKDGIESFLLWVSLGINLIGLIPLPPSMAAARMSLRPTLHLVKQELRNAASNLGEAVVTILVGHLNATIAGELESLIDGAIAKLGDMLQSCAKLADDVVDNLVDVLRRVLGQKDMFDTGTPAAAETRVHDPKTQSTWSRLWGSAVKYTKESANYVAKAASSRLPPSLAGRVNEVIESLLNFKVSFRATLGRLASQEEQASIRWLLDRLKAALLRKKGQRGAIVQPSTGAVADKDKPGAQLEHVSKQAPAQNTAGCKNCPAPARVGGSISLATGCESFMHLDFVLAAPLPIEWARSYSSQLDAYDRGSLGARWIVPYSARVDIVTPDRGARQGQPSLVYRAGDGREHAYPVLEVGQAWRDAIEAVTLTRLSETLLALDFGKPLPAGEQAEWRELYERVEGRQHYRLVAQQAKDGKSIGLRYDHVIASTGEQVLSDVISKQGEVVIAHVGTLPDAQTGLIKSLWELKDGQVVRQLAAYTHDGERDLVAAQDEDGASWSYSYAHHLVTRYTDRTGRGMNLQYDGTGADAKAVREWSDDGSFALTLEWDRNIRLTYVTDALGGETWHYYDIQGYTYRIIHPDRLQEWFFRDEAKNLTRHVHTDGSTDDYSYDADGNLQVHTRADGSRVHFEYDRLNRMTGLRDAEGNVWKRDHDAQGNVTEEIDPLGHKTEYVYDKAGRPVSITDARGGTKLLSYTPAGQLASYTDCSGKTSRWVYDSRGRLTKTIDAAGQTTSYRYTPMGETASGGEANHPGRLEEVSLPDQTREHFAHDAEGRLLAHTDALGRRTRYSYNRAGLVAGRTDAAGRTLGYHWDLLGRLSELRNENGSHYNFRYDPAGRLLEEIGFDRQSRQYLYDEHSGALAQVVEAGGHTTALRFDPMGRLVERDAGQGQAERFAFDRNGRLIEAVNGDARLQWFYDAAGNLTREHQHHLARSQTAVWQHRHDELNRRIATIRPDGHVTQWLTYGSGHVHGLLVDGQDILGFERDDLHREVGRTQGNGLEQRLRYDPAGRLLEQHISRARDSSADALSLRRNYGYDKAGQLTAIGDTRRGNLSYRYDPVGRLLEANSRLGRETFAFDPAGNIADALDHHSRPGVQAVNRLLDNLLKEYAGTTYRYDKRGNMTERVRNGKKTTFEWDGFNRMTAATSEEGSTRFSYDPLGRRIAKRSRDSVTLFGWDGDTLAFESTQSIAGDGERQGRGSSVHYIHEPGSFVPLVQIRQARAVALSESTDVKALMEANGGRYDIEQDPLWNGEQLQAPEGFAKEEIAFYQCDHLGTPQELTDHSGRVAWSAQYKAWGEAKEVISEAGRKAGFANPIRFQGQYLDDETGLHYNRHRYYDPQAGRFVSSDPLGLGGGINTHAYVPNPVAWIDPLGLQAAPACRKPKSGRFATADGAAKAAVMRYNDKSIRDNVEYGGLVYRTPDGKYDYTKATRGEKDTVNPWDPASPSIPKCAQEVAYWHTHGDHSDQNGNRTTRAKDYYASNDFSPEDKAAARTGMKHDDPDYRAYLGTPSDGYKGYSPQTNQTYRL</sequence>
<dbReference type="CDD" id="cd20743">
    <property type="entry name" value="FIX_RhsA-like"/>
    <property type="match status" value="1"/>
</dbReference>
<dbReference type="RefSeq" id="WP_425337103.1">
    <property type="nucleotide sequence ID" value="NZ_LR743508.1"/>
</dbReference>
<dbReference type="Pfam" id="PF05593">
    <property type="entry name" value="RHS_repeat"/>
    <property type="match status" value="4"/>
</dbReference>
<protein>
    <submittedName>
        <fullName evidence="8">Deoxyribonuclease RhsC</fullName>
        <ecNumber evidence="8">3.1.-.-</ecNumber>
    </submittedName>
</protein>
<evidence type="ECO:0000256" key="1">
    <source>
        <dbReference type="ARBA" id="ARBA00022737"/>
    </source>
</evidence>
<name>A0A679JLJ9_VARPD</name>
<dbReference type="Pfam" id="PF14220">
    <property type="entry name" value="DUF4329"/>
    <property type="match status" value="1"/>
</dbReference>
<keyword evidence="3" id="KW-0812">Transmembrane</keyword>